<protein>
    <submittedName>
        <fullName evidence="2">Glycosyltransferase family 2 protein</fullName>
    </submittedName>
</protein>
<dbReference type="OrthoDB" id="786280at2"/>
<dbReference type="EMBL" id="SOZE01000001">
    <property type="protein sequence ID" value="TFF40875.1"/>
    <property type="molecule type" value="Genomic_DNA"/>
</dbReference>
<sequence>MEIGVTVIICCYNSAERLPETLKHLAVQQVSEHIAWEIIVIDNASTDETSNVARELWKVQGCKGVGFEVLHQPKPGKNYAFEMGVTHSKFEYLITCDDDNWLNSNYIQTAFDLMHADSNIGALGGLGIIEPQQPVLLPEAYIHSVTVNESQKWVDTEHWVYGAGSVYRKSILTNLLDNHWRQITTGRTGSSLICGEDVEICFIFYLLGYKITANDQLVFKHFIPHKRQNIEYIARLKYWMAYTNVLLYTYHAIIHKEKRPIEQVLSGWLFTSLKAIIRQKISLVYKTLKKRESTSIESKLQLMGLWGTFHALLYNRKKIKKHHYHTKAVLSKINQL</sequence>
<proteinExistence type="predicted"/>
<accession>A0A4Y8SQE4</accession>
<organism evidence="2 3">
    <name type="scientific">Mucilaginibacter psychrotolerans</name>
    <dbReference type="NCBI Taxonomy" id="1524096"/>
    <lineage>
        <taxon>Bacteria</taxon>
        <taxon>Pseudomonadati</taxon>
        <taxon>Bacteroidota</taxon>
        <taxon>Sphingobacteriia</taxon>
        <taxon>Sphingobacteriales</taxon>
        <taxon>Sphingobacteriaceae</taxon>
        <taxon>Mucilaginibacter</taxon>
    </lineage>
</organism>
<feature type="domain" description="Glycosyltransferase 2-like" evidence="1">
    <location>
        <begin position="6"/>
        <end position="133"/>
    </location>
</feature>
<evidence type="ECO:0000313" key="2">
    <source>
        <dbReference type="EMBL" id="TFF40875.1"/>
    </source>
</evidence>
<dbReference type="Proteomes" id="UP000297540">
    <property type="component" value="Unassembled WGS sequence"/>
</dbReference>
<dbReference type="CDD" id="cd00761">
    <property type="entry name" value="Glyco_tranf_GTA_type"/>
    <property type="match status" value="1"/>
</dbReference>
<keyword evidence="3" id="KW-1185">Reference proteome</keyword>
<dbReference type="InterPro" id="IPR029044">
    <property type="entry name" value="Nucleotide-diphossugar_trans"/>
</dbReference>
<dbReference type="GO" id="GO:0016758">
    <property type="term" value="F:hexosyltransferase activity"/>
    <property type="evidence" value="ECO:0007669"/>
    <property type="project" value="UniProtKB-ARBA"/>
</dbReference>
<dbReference type="PANTHER" id="PTHR22916">
    <property type="entry name" value="GLYCOSYLTRANSFERASE"/>
    <property type="match status" value="1"/>
</dbReference>
<dbReference type="PANTHER" id="PTHR22916:SF3">
    <property type="entry name" value="UDP-GLCNAC:BETAGAL BETA-1,3-N-ACETYLGLUCOSAMINYLTRANSFERASE-LIKE PROTEIN 1"/>
    <property type="match status" value="1"/>
</dbReference>
<comment type="caution">
    <text evidence="2">The sequence shown here is derived from an EMBL/GenBank/DDBJ whole genome shotgun (WGS) entry which is preliminary data.</text>
</comment>
<keyword evidence="2" id="KW-0808">Transferase</keyword>
<gene>
    <name evidence="2" type="ORF">E2R66_01480</name>
</gene>
<name>A0A4Y8SQE4_9SPHI</name>
<dbReference type="Pfam" id="PF00535">
    <property type="entry name" value="Glycos_transf_2"/>
    <property type="match status" value="1"/>
</dbReference>
<dbReference type="AlphaFoldDB" id="A0A4Y8SQE4"/>
<dbReference type="Gene3D" id="3.90.550.10">
    <property type="entry name" value="Spore Coat Polysaccharide Biosynthesis Protein SpsA, Chain A"/>
    <property type="match status" value="1"/>
</dbReference>
<dbReference type="RefSeq" id="WP_133229558.1">
    <property type="nucleotide sequence ID" value="NZ_SOZE01000001.1"/>
</dbReference>
<dbReference type="InterPro" id="IPR001173">
    <property type="entry name" value="Glyco_trans_2-like"/>
</dbReference>
<dbReference type="SUPFAM" id="SSF53448">
    <property type="entry name" value="Nucleotide-diphospho-sugar transferases"/>
    <property type="match status" value="1"/>
</dbReference>
<evidence type="ECO:0000313" key="3">
    <source>
        <dbReference type="Proteomes" id="UP000297540"/>
    </source>
</evidence>
<reference evidence="2 3" key="1">
    <citation type="journal article" date="2017" name="Int. J. Syst. Evol. Microbiol.">
        <title>Mucilaginibacterpsychrotolerans sp. nov., isolated from peatlands.</title>
        <authorList>
            <person name="Deng Y."/>
            <person name="Shen L."/>
            <person name="Xu B."/>
            <person name="Liu Y."/>
            <person name="Gu Z."/>
            <person name="Liu H."/>
            <person name="Zhou Y."/>
        </authorList>
    </citation>
    <scope>NUCLEOTIDE SEQUENCE [LARGE SCALE GENOMIC DNA]</scope>
    <source>
        <strain evidence="2 3">NH7-4</strain>
    </source>
</reference>
<evidence type="ECO:0000259" key="1">
    <source>
        <dbReference type="Pfam" id="PF00535"/>
    </source>
</evidence>